<reference evidence="11" key="2">
    <citation type="journal article" date="2020" name="Nat. Commun.">
        <title>Large-scale genome sequencing of mycorrhizal fungi provides insights into the early evolution of symbiotic traits.</title>
        <authorList>
            <person name="Miyauchi S."/>
            <person name="Kiss E."/>
            <person name="Kuo A."/>
            <person name="Drula E."/>
            <person name="Kohler A."/>
            <person name="Sanchez-Garcia M."/>
            <person name="Morin E."/>
            <person name="Andreopoulos B."/>
            <person name="Barry K.W."/>
            <person name="Bonito G."/>
            <person name="Buee M."/>
            <person name="Carver A."/>
            <person name="Chen C."/>
            <person name="Cichocki N."/>
            <person name="Clum A."/>
            <person name="Culley D."/>
            <person name="Crous P.W."/>
            <person name="Fauchery L."/>
            <person name="Girlanda M."/>
            <person name="Hayes R.D."/>
            <person name="Keri Z."/>
            <person name="LaButti K."/>
            <person name="Lipzen A."/>
            <person name="Lombard V."/>
            <person name="Magnuson J."/>
            <person name="Maillard F."/>
            <person name="Murat C."/>
            <person name="Nolan M."/>
            <person name="Ohm R.A."/>
            <person name="Pangilinan J."/>
            <person name="Pereira M.F."/>
            <person name="Perotto S."/>
            <person name="Peter M."/>
            <person name="Pfister S."/>
            <person name="Riley R."/>
            <person name="Sitrit Y."/>
            <person name="Stielow J.B."/>
            <person name="Szollosi G."/>
            <person name="Zifcakova L."/>
            <person name="Stursova M."/>
            <person name="Spatafora J.W."/>
            <person name="Tedersoo L."/>
            <person name="Vaario L.M."/>
            <person name="Yamada A."/>
            <person name="Yan M."/>
            <person name="Wang P."/>
            <person name="Xu J."/>
            <person name="Bruns T."/>
            <person name="Baldrian P."/>
            <person name="Vilgalys R."/>
            <person name="Dunand C."/>
            <person name="Henrissat B."/>
            <person name="Grigoriev I.V."/>
            <person name="Hibbett D."/>
            <person name="Nagy L.G."/>
            <person name="Martin F.M."/>
        </authorList>
    </citation>
    <scope>NUCLEOTIDE SEQUENCE</scope>
    <source>
        <strain evidence="11">BED1</strain>
    </source>
</reference>
<feature type="signal peptide" evidence="9">
    <location>
        <begin position="1"/>
        <end position="16"/>
    </location>
</feature>
<dbReference type="GO" id="GO:0006508">
    <property type="term" value="P:proteolysis"/>
    <property type="evidence" value="ECO:0007669"/>
    <property type="project" value="UniProtKB-KW"/>
</dbReference>
<evidence type="ECO:0000256" key="7">
    <source>
        <dbReference type="ARBA" id="ARBA00022833"/>
    </source>
</evidence>
<gene>
    <name evidence="11" type="ORF">L210DRAFT_3640849</name>
</gene>
<keyword evidence="4 9" id="KW-0479">Metal-binding</keyword>
<keyword evidence="7 9" id="KW-0862">Zinc</keyword>
<dbReference type="Pfam" id="PF04389">
    <property type="entry name" value="Peptidase_M28"/>
    <property type="match status" value="1"/>
</dbReference>
<evidence type="ECO:0000256" key="5">
    <source>
        <dbReference type="ARBA" id="ARBA00022729"/>
    </source>
</evidence>
<evidence type="ECO:0000256" key="2">
    <source>
        <dbReference type="ARBA" id="ARBA00022438"/>
    </source>
</evidence>
<dbReference type="AlphaFoldDB" id="A0AAD4C5H6"/>
<evidence type="ECO:0000256" key="4">
    <source>
        <dbReference type="ARBA" id="ARBA00022723"/>
    </source>
</evidence>
<sequence length="395" mass="44116">MRPILLLLPIVGGSLAATIPTFHGSGNTLQVVLNGQIIDFSPSEMERFHLNLDEERLVQMEGKEPVVMTELEKMEAKANGIKFFDITDTPYLEAFSLLRTQGTISYASPRLYEQVTKVIETLSTAGPRENLEKFTSFYTRDYRSETGKQSQQWLLSKVKQVTDENASPSLRPYITIEEFEHTWGQNTIIARINGSSQTDNRIVILGAHQDRHVRAPGADDDGSGTVTILESYRSLLASGFLPERPVEFHWYSAEEGGLLGSQAVAQAYAKQGLEVYAMSQFDMTAWVREGTNEEVGVIVDYVDGSLTDLNKKLVDTYLSIPYVETKCGYACSDHASWSKAGYPSIFTIESSFQNANQNNIHSSRDRIDISPEFSFDHMLEFSKLAVAFAMELGTV</sequence>
<evidence type="ECO:0000313" key="12">
    <source>
        <dbReference type="Proteomes" id="UP001194468"/>
    </source>
</evidence>
<proteinExistence type="inferred from homology"/>
<dbReference type="EC" id="3.4.-.-" evidence="9"/>
<feature type="domain" description="Peptidase M28" evidence="10">
    <location>
        <begin position="188"/>
        <end position="377"/>
    </location>
</feature>
<comment type="similarity">
    <text evidence="8">Belongs to the peptidase M28 family. M28E subfamily.</text>
</comment>
<dbReference type="InterPro" id="IPR007484">
    <property type="entry name" value="Peptidase_M28"/>
</dbReference>
<dbReference type="Proteomes" id="UP001194468">
    <property type="component" value="Unassembled WGS sequence"/>
</dbReference>
<evidence type="ECO:0000256" key="6">
    <source>
        <dbReference type="ARBA" id="ARBA00022801"/>
    </source>
</evidence>
<dbReference type="GO" id="GO:0004177">
    <property type="term" value="F:aminopeptidase activity"/>
    <property type="evidence" value="ECO:0007669"/>
    <property type="project" value="UniProtKB-KW"/>
</dbReference>
<dbReference type="PANTHER" id="PTHR12147">
    <property type="entry name" value="METALLOPEPTIDASE M28 FAMILY MEMBER"/>
    <property type="match status" value="1"/>
</dbReference>
<evidence type="ECO:0000313" key="11">
    <source>
        <dbReference type="EMBL" id="KAF8449228.1"/>
    </source>
</evidence>
<accession>A0AAD4C5H6</accession>
<keyword evidence="3 9" id="KW-0645">Protease</keyword>
<keyword evidence="2" id="KW-0031">Aminopeptidase</keyword>
<organism evidence="11 12">
    <name type="scientific">Boletus edulis BED1</name>
    <dbReference type="NCBI Taxonomy" id="1328754"/>
    <lineage>
        <taxon>Eukaryota</taxon>
        <taxon>Fungi</taxon>
        <taxon>Dikarya</taxon>
        <taxon>Basidiomycota</taxon>
        <taxon>Agaricomycotina</taxon>
        <taxon>Agaricomycetes</taxon>
        <taxon>Agaricomycetidae</taxon>
        <taxon>Boletales</taxon>
        <taxon>Boletineae</taxon>
        <taxon>Boletaceae</taxon>
        <taxon>Boletoideae</taxon>
        <taxon>Boletus</taxon>
    </lineage>
</organism>
<comment type="caution">
    <text evidence="11">The sequence shown here is derived from an EMBL/GenBank/DDBJ whole genome shotgun (WGS) entry which is preliminary data.</text>
</comment>
<dbReference type="CDD" id="cd03879">
    <property type="entry name" value="M28_AAP"/>
    <property type="match status" value="1"/>
</dbReference>
<dbReference type="InterPro" id="IPR045175">
    <property type="entry name" value="M28_fam"/>
</dbReference>
<dbReference type="EMBL" id="WHUW01000003">
    <property type="protein sequence ID" value="KAF8449228.1"/>
    <property type="molecule type" value="Genomic_DNA"/>
</dbReference>
<dbReference type="SUPFAM" id="SSF53187">
    <property type="entry name" value="Zn-dependent exopeptidases"/>
    <property type="match status" value="1"/>
</dbReference>
<dbReference type="GO" id="GO:0008235">
    <property type="term" value="F:metalloexopeptidase activity"/>
    <property type="evidence" value="ECO:0007669"/>
    <property type="project" value="InterPro"/>
</dbReference>
<name>A0AAD4C5H6_BOLED</name>
<keyword evidence="5 9" id="KW-0732">Signal</keyword>
<feature type="chain" id="PRO_5041782191" description="Peptide hydrolase" evidence="9">
    <location>
        <begin position="17"/>
        <end position="395"/>
    </location>
</feature>
<keyword evidence="6 9" id="KW-0378">Hydrolase</keyword>
<comment type="cofactor">
    <cofactor evidence="1">
        <name>Zn(2+)</name>
        <dbReference type="ChEBI" id="CHEBI:29105"/>
    </cofactor>
</comment>
<dbReference type="PANTHER" id="PTHR12147:SF56">
    <property type="entry name" value="AMINOPEPTIDASE YDR415C-RELATED"/>
    <property type="match status" value="1"/>
</dbReference>
<reference evidence="11" key="1">
    <citation type="submission" date="2019-10" db="EMBL/GenBank/DDBJ databases">
        <authorList>
            <consortium name="DOE Joint Genome Institute"/>
            <person name="Kuo A."/>
            <person name="Miyauchi S."/>
            <person name="Kiss E."/>
            <person name="Drula E."/>
            <person name="Kohler A."/>
            <person name="Sanchez-Garcia M."/>
            <person name="Andreopoulos B."/>
            <person name="Barry K.W."/>
            <person name="Bonito G."/>
            <person name="Buee M."/>
            <person name="Carver A."/>
            <person name="Chen C."/>
            <person name="Cichocki N."/>
            <person name="Clum A."/>
            <person name="Culley D."/>
            <person name="Crous P.W."/>
            <person name="Fauchery L."/>
            <person name="Girlanda M."/>
            <person name="Hayes R."/>
            <person name="Keri Z."/>
            <person name="LaButti K."/>
            <person name="Lipzen A."/>
            <person name="Lombard V."/>
            <person name="Magnuson J."/>
            <person name="Maillard F."/>
            <person name="Morin E."/>
            <person name="Murat C."/>
            <person name="Nolan M."/>
            <person name="Ohm R."/>
            <person name="Pangilinan J."/>
            <person name="Pereira M."/>
            <person name="Perotto S."/>
            <person name="Peter M."/>
            <person name="Riley R."/>
            <person name="Sitrit Y."/>
            <person name="Stielow B."/>
            <person name="Szollosi G."/>
            <person name="Zifcakova L."/>
            <person name="Stursova M."/>
            <person name="Spatafora J.W."/>
            <person name="Tedersoo L."/>
            <person name="Vaario L.-M."/>
            <person name="Yamada A."/>
            <person name="Yan M."/>
            <person name="Wang P."/>
            <person name="Xu J."/>
            <person name="Bruns T."/>
            <person name="Baldrian P."/>
            <person name="Vilgalys R."/>
            <person name="Henrissat B."/>
            <person name="Grigoriev I.V."/>
            <person name="Hibbett D."/>
            <person name="Nagy L.G."/>
            <person name="Martin F.M."/>
        </authorList>
    </citation>
    <scope>NUCLEOTIDE SEQUENCE</scope>
    <source>
        <strain evidence="11">BED1</strain>
    </source>
</reference>
<evidence type="ECO:0000256" key="1">
    <source>
        <dbReference type="ARBA" id="ARBA00001947"/>
    </source>
</evidence>
<dbReference type="GO" id="GO:0046872">
    <property type="term" value="F:metal ion binding"/>
    <property type="evidence" value="ECO:0007669"/>
    <property type="project" value="UniProtKB-KW"/>
</dbReference>
<evidence type="ECO:0000256" key="9">
    <source>
        <dbReference type="RuleBase" id="RU361240"/>
    </source>
</evidence>
<dbReference type="FunFam" id="3.40.630.10:FF:000042">
    <property type="entry name" value="Peptide hydrolase"/>
    <property type="match status" value="1"/>
</dbReference>
<evidence type="ECO:0000256" key="8">
    <source>
        <dbReference type="ARBA" id="ARBA00043962"/>
    </source>
</evidence>
<evidence type="ECO:0000259" key="10">
    <source>
        <dbReference type="Pfam" id="PF04389"/>
    </source>
</evidence>
<keyword evidence="12" id="KW-1185">Reference proteome</keyword>
<dbReference type="Gene3D" id="3.40.630.10">
    <property type="entry name" value="Zn peptidases"/>
    <property type="match status" value="1"/>
</dbReference>
<evidence type="ECO:0000256" key="3">
    <source>
        <dbReference type="ARBA" id="ARBA00022670"/>
    </source>
</evidence>
<protein>
    <recommendedName>
        <fullName evidence="9">Peptide hydrolase</fullName>
        <ecNumber evidence="9">3.4.-.-</ecNumber>
    </recommendedName>
</protein>